<protein>
    <recommendedName>
        <fullName evidence="2">Myb-like domain-containing protein</fullName>
    </recommendedName>
</protein>
<feature type="region of interest" description="Disordered" evidence="1">
    <location>
        <begin position="1"/>
        <end position="47"/>
    </location>
</feature>
<name>A0A316UNU5_9BASI</name>
<dbReference type="Gene3D" id="1.10.10.60">
    <property type="entry name" value="Homeodomain-like"/>
    <property type="match status" value="1"/>
</dbReference>
<feature type="compositionally biased region" description="Low complexity" evidence="1">
    <location>
        <begin position="11"/>
        <end position="29"/>
    </location>
</feature>
<dbReference type="InterPro" id="IPR001005">
    <property type="entry name" value="SANT/Myb"/>
</dbReference>
<dbReference type="EMBL" id="KZ819675">
    <property type="protein sequence ID" value="PWN25583.1"/>
    <property type="molecule type" value="Genomic_DNA"/>
</dbReference>
<evidence type="ECO:0000259" key="2">
    <source>
        <dbReference type="PROSITE" id="PS50090"/>
    </source>
</evidence>
<gene>
    <name evidence="3" type="ORF">BDZ90DRAFT_262230</name>
</gene>
<accession>A0A316UNU5</accession>
<keyword evidence="4" id="KW-1185">Reference proteome</keyword>
<evidence type="ECO:0000313" key="3">
    <source>
        <dbReference type="EMBL" id="PWN25583.1"/>
    </source>
</evidence>
<dbReference type="SUPFAM" id="SSF46689">
    <property type="entry name" value="Homeodomain-like"/>
    <property type="match status" value="1"/>
</dbReference>
<dbReference type="InterPro" id="IPR009057">
    <property type="entry name" value="Homeodomain-like_sf"/>
</dbReference>
<feature type="domain" description="Myb-like" evidence="2">
    <location>
        <begin position="41"/>
        <end position="101"/>
    </location>
</feature>
<organism evidence="3 4">
    <name type="scientific">Jaminaea rosea</name>
    <dbReference type="NCBI Taxonomy" id="1569628"/>
    <lineage>
        <taxon>Eukaryota</taxon>
        <taxon>Fungi</taxon>
        <taxon>Dikarya</taxon>
        <taxon>Basidiomycota</taxon>
        <taxon>Ustilaginomycotina</taxon>
        <taxon>Exobasidiomycetes</taxon>
        <taxon>Microstromatales</taxon>
        <taxon>Microstromatales incertae sedis</taxon>
        <taxon>Jaminaea</taxon>
    </lineage>
</organism>
<proteinExistence type="predicted"/>
<dbReference type="PROSITE" id="PS50090">
    <property type="entry name" value="MYB_LIKE"/>
    <property type="match status" value="1"/>
</dbReference>
<dbReference type="GeneID" id="37030286"/>
<evidence type="ECO:0000256" key="1">
    <source>
        <dbReference type="SAM" id="MobiDB-lite"/>
    </source>
</evidence>
<sequence>MAPTTPSPQGKKTVSSASKDAKTAASPKAAKSEGGSPIARNGEGSSRAWTAEEDAVFYQAMMRIYKPNWPEIMSALNSVAEERGEPARTNKSAQLRYERAIKRLIALPVLSASALPVLSSTPWPAEHWMDKANAVRKIG</sequence>
<reference evidence="3 4" key="1">
    <citation type="journal article" date="2018" name="Mol. Biol. Evol.">
        <title>Broad Genomic Sampling Reveals a Smut Pathogenic Ancestry of the Fungal Clade Ustilaginomycotina.</title>
        <authorList>
            <person name="Kijpornyongpan T."/>
            <person name="Mondo S.J."/>
            <person name="Barry K."/>
            <person name="Sandor L."/>
            <person name="Lee J."/>
            <person name="Lipzen A."/>
            <person name="Pangilinan J."/>
            <person name="LaButti K."/>
            <person name="Hainaut M."/>
            <person name="Henrissat B."/>
            <person name="Grigoriev I.V."/>
            <person name="Spatafora J.W."/>
            <person name="Aime M.C."/>
        </authorList>
    </citation>
    <scope>NUCLEOTIDE SEQUENCE [LARGE SCALE GENOMIC DNA]</scope>
    <source>
        <strain evidence="3 4">MCA 5214</strain>
    </source>
</reference>
<dbReference type="AlphaFoldDB" id="A0A316UNU5"/>
<evidence type="ECO:0000313" key="4">
    <source>
        <dbReference type="Proteomes" id="UP000245884"/>
    </source>
</evidence>
<dbReference type="Proteomes" id="UP000245884">
    <property type="component" value="Unassembled WGS sequence"/>
</dbReference>
<dbReference type="RefSeq" id="XP_025360195.1">
    <property type="nucleotide sequence ID" value="XM_025508463.1"/>
</dbReference>